<gene>
    <name evidence="1" type="ordered locus">TERMP_00201</name>
</gene>
<accession>F0LI24</accession>
<name>F0LI24_THEBM</name>
<proteinExistence type="predicted"/>
<sequence>MIPFCHADCYFMHDKKLSEWIFKNCPKIKIEKLRSKGNILKP</sequence>
<dbReference type="EMBL" id="CP002372">
    <property type="protein sequence ID" value="ADT83178.1"/>
    <property type="molecule type" value="Genomic_DNA"/>
</dbReference>
<keyword evidence="2" id="KW-1185">Reference proteome</keyword>
<dbReference type="HOGENOM" id="CLU_3245540_0_0_2"/>
<organism evidence="1 2">
    <name type="scientific">Thermococcus barophilus (strain DSM 11836 / MP)</name>
    <dbReference type="NCBI Taxonomy" id="391623"/>
    <lineage>
        <taxon>Archaea</taxon>
        <taxon>Methanobacteriati</taxon>
        <taxon>Methanobacteriota</taxon>
        <taxon>Thermococci</taxon>
        <taxon>Thermococcales</taxon>
        <taxon>Thermococcaceae</taxon>
        <taxon>Thermococcus</taxon>
    </lineage>
</organism>
<evidence type="ECO:0000313" key="2">
    <source>
        <dbReference type="Proteomes" id="UP000007478"/>
    </source>
</evidence>
<dbReference type="Proteomes" id="UP000007478">
    <property type="component" value="Chromosome"/>
</dbReference>
<reference evidence="1 2" key="1">
    <citation type="journal article" date="2011" name="J. Bacteriol.">
        <title>Complete genome sequence of the hyperthermophilic, piezophilic, heterotrophic, and carboxydotrophic archaeon Thermococcus barophilus MP.</title>
        <authorList>
            <person name="Vannier P."/>
            <person name="Marteinsson V.T."/>
            <person name="Fridjonsson O.H."/>
            <person name="Oger P."/>
            <person name="Jebbar M."/>
        </authorList>
    </citation>
    <scope>NUCLEOTIDE SEQUENCE [LARGE SCALE GENOMIC DNA]</scope>
    <source>
        <strain evidence="2">DSM 11836 / MP</strain>
    </source>
</reference>
<protein>
    <submittedName>
        <fullName evidence="1">Uncharacterized protein</fullName>
    </submittedName>
</protein>
<dbReference type="AlphaFoldDB" id="F0LI24"/>
<dbReference type="KEGG" id="tba:TERMP_00201"/>
<evidence type="ECO:0000313" key="1">
    <source>
        <dbReference type="EMBL" id="ADT83178.1"/>
    </source>
</evidence>